<keyword evidence="2" id="KW-0547">Nucleotide-binding</keyword>
<sequence length="1020" mass="119404">MNEVLLTSKAERLAEKAENLSSFSGLKLLHVKKQISLILGQIGKNGIFDEYTKHDISHIDFMLDSLEWIIPLETQEKLTSANWLMITLSIYFHDLGMLVTKEEFKERKKSSFTSFKQSIIDGNYGLDYKDKIISLDGPERQDRFIYQEFVRKTHAERIKYWILDEFDPNFQNNTQVVSEIKKLISNIDYMFRRDLALICESHHLSDLDDFDKYKPNQQYGPTSDEVVNLHYSALILRTADLLHITSDRTPSIEYNLINPTDPISQEEWAKQKAIKAIRPQVKKNSEGILDNSIPKDTLEIIALFQEEKGFFGLVSYINYANKQLKDNYKYNEAANKSFGNQYDYPWRNIDDSNIETKDFEKRQFEFVLDQTKILDLLVGHTLYNDSTVVLRELIQNGIDASKLKRHELDLNKREYEYLPEIKIKWQENTRELSFLDNGTGMTLDIIQNHLLKVGSSRYQDESFKKKYPNFSAISRFGIGLLTCFLIADDIDILTKSCDSDKAILLKIKKIHGKYLLKYLSPDKIPDELKKHGTEIKLHVRADVDLSNIEEEIKKWILIPKCKLSLEVSDKIISIGYESPGDILKSHLKENGFNVDEKHIRVKEIEKDGVTLAFALRYIEHWKEWDFLEYTNTERHNLHPIGTCIEGIRVDFNTPGFRGRNLYALVNTSGKNAPKTNVARSNIELTPERESLLFSIYQLYLEHISGELQNLRNIGFSITWAANEANWMLNSFIRNIRYSNNRDVKIEDFNTFERALSKVKFVLIEKNTNREVISVNELKELNHFWSIDCASYSSADSLIKEVKSSNTSALSLLNTIFENEDSNTEHIDYLLCNQQSDKIIDNIITENFQVDTIKLIPEQRRLDLRWSLIKEKIWEEIIPLEEEYNGGRNNYNRCLVQLRDIEIDKSISQIAINSSNALFILRNSELNTYLVKLINELSDKSQEDRFALSQTVSIINSFFYYKELNKGKIEEFIQSRFQRRNNRDIENIVWNRIDKEELITVILKTNFIKYDTTIWYRRELY</sequence>
<dbReference type="InterPro" id="IPR020575">
    <property type="entry name" value="Hsp90_N"/>
</dbReference>
<dbReference type="AlphaFoldDB" id="A0A3D8YAA5"/>
<dbReference type="SUPFAM" id="SSF55874">
    <property type="entry name" value="ATPase domain of HSP90 chaperone/DNA topoisomerase II/histidine kinase"/>
    <property type="match status" value="1"/>
</dbReference>
<evidence type="ECO:0000256" key="3">
    <source>
        <dbReference type="ARBA" id="ARBA00022840"/>
    </source>
</evidence>
<comment type="similarity">
    <text evidence="1">Belongs to the heat shock protein 90 family.</text>
</comment>
<dbReference type="RefSeq" id="WP_115831556.1">
    <property type="nucleotide sequence ID" value="NZ_QNUL01000010.1"/>
</dbReference>
<evidence type="ECO:0000259" key="5">
    <source>
        <dbReference type="Pfam" id="PF24391"/>
    </source>
</evidence>
<accession>A0A3D8YAA5</accession>
<evidence type="ECO:0000256" key="4">
    <source>
        <dbReference type="ARBA" id="ARBA00023186"/>
    </source>
</evidence>
<dbReference type="GO" id="GO:0140662">
    <property type="term" value="F:ATP-dependent protein folding chaperone"/>
    <property type="evidence" value="ECO:0007669"/>
    <property type="project" value="InterPro"/>
</dbReference>
<dbReference type="PANTHER" id="PTHR11528">
    <property type="entry name" value="HEAT SHOCK PROTEIN 90 FAMILY MEMBER"/>
    <property type="match status" value="1"/>
</dbReference>
<name>A0A3D8YAA5_9BACT</name>
<protein>
    <submittedName>
        <fullName evidence="6">ATP-binding protein</fullName>
    </submittedName>
</protein>
<dbReference type="OrthoDB" id="9802640at2"/>
<dbReference type="EMBL" id="QNUL01000010">
    <property type="protein sequence ID" value="REA60670.1"/>
    <property type="molecule type" value="Genomic_DNA"/>
</dbReference>
<keyword evidence="4" id="KW-0143">Chaperone</keyword>
<dbReference type="InterPro" id="IPR056471">
    <property type="entry name" value="HD-CE"/>
</dbReference>
<proteinExistence type="inferred from homology"/>
<dbReference type="Pfam" id="PF24391">
    <property type="entry name" value="HD-CE"/>
    <property type="match status" value="1"/>
</dbReference>
<dbReference type="Gene3D" id="3.30.565.10">
    <property type="entry name" value="Histidine kinase-like ATPase, C-terminal domain"/>
    <property type="match status" value="1"/>
</dbReference>
<dbReference type="Proteomes" id="UP000256373">
    <property type="component" value="Unassembled WGS sequence"/>
</dbReference>
<evidence type="ECO:0000313" key="6">
    <source>
        <dbReference type="EMBL" id="REA60670.1"/>
    </source>
</evidence>
<dbReference type="InterPro" id="IPR001404">
    <property type="entry name" value="Hsp90_fam"/>
</dbReference>
<evidence type="ECO:0000313" key="7">
    <source>
        <dbReference type="Proteomes" id="UP000256373"/>
    </source>
</evidence>
<dbReference type="GO" id="GO:0005524">
    <property type="term" value="F:ATP binding"/>
    <property type="evidence" value="ECO:0007669"/>
    <property type="project" value="UniProtKB-KW"/>
</dbReference>
<keyword evidence="7" id="KW-1185">Reference proteome</keyword>
<dbReference type="Pfam" id="PF13589">
    <property type="entry name" value="HATPase_c_3"/>
    <property type="match status" value="1"/>
</dbReference>
<reference evidence="6 7" key="1">
    <citation type="submission" date="2018-07" db="EMBL/GenBank/DDBJ databases">
        <title>Dyadobacter roseus sp. nov., isolated from rose rhizosphere soil.</title>
        <authorList>
            <person name="Chen L."/>
        </authorList>
    </citation>
    <scope>NUCLEOTIDE SEQUENCE [LARGE SCALE GENOMIC DNA]</scope>
    <source>
        <strain evidence="6 7">RS19</strain>
    </source>
</reference>
<dbReference type="PRINTS" id="PR00775">
    <property type="entry name" value="HEATSHOCK90"/>
</dbReference>
<dbReference type="GO" id="GO:0016887">
    <property type="term" value="F:ATP hydrolysis activity"/>
    <property type="evidence" value="ECO:0007669"/>
    <property type="project" value="InterPro"/>
</dbReference>
<organism evidence="6 7">
    <name type="scientific">Dyadobacter luteus</name>
    <dbReference type="NCBI Taxonomy" id="2259619"/>
    <lineage>
        <taxon>Bacteria</taxon>
        <taxon>Pseudomonadati</taxon>
        <taxon>Bacteroidota</taxon>
        <taxon>Cytophagia</taxon>
        <taxon>Cytophagales</taxon>
        <taxon>Spirosomataceae</taxon>
        <taxon>Dyadobacter</taxon>
    </lineage>
</organism>
<comment type="caution">
    <text evidence="6">The sequence shown here is derived from an EMBL/GenBank/DDBJ whole genome shotgun (WGS) entry which is preliminary data.</text>
</comment>
<dbReference type="GO" id="GO:0051082">
    <property type="term" value="F:unfolded protein binding"/>
    <property type="evidence" value="ECO:0007669"/>
    <property type="project" value="InterPro"/>
</dbReference>
<feature type="domain" description="HD-CE" evidence="5">
    <location>
        <begin position="48"/>
        <end position="287"/>
    </location>
</feature>
<gene>
    <name evidence="6" type="ORF">DSL64_14120</name>
</gene>
<evidence type="ECO:0000256" key="1">
    <source>
        <dbReference type="ARBA" id="ARBA00008239"/>
    </source>
</evidence>
<keyword evidence="3 6" id="KW-0067">ATP-binding</keyword>
<evidence type="ECO:0000256" key="2">
    <source>
        <dbReference type="ARBA" id="ARBA00022741"/>
    </source>
</evidence>
<dbReference type="InterPro" id="IPR036890">
    <property type="entry name" value="HATPase_C_sf"/>
</dbReference>